<evidence type="ECO:0000313" key="6">
    <source>
        <dbReference type="Proteomes" id="UP001292913"/>
    </source>
</evidence>
<feature type="domain" description="Calcineurin-like phosphoesterase C-terminal" evidence="3">
    <location>
        <begin position="328"/>
        <end position="474"/>
    </location>
</feature>
<dbReference type="Gene3D" id="3.60.21.10">
    <property type="match status" value="1"/>
</dbReference>
<evidence type="ECO:0000259" key="3">
    <source>
        <dbReference type="Pfam" id="PF16370"/>
    </source>
</evidence>
<evidence type="ECO:0000256" key="1">
    <source>
        <dbReference type="SAM" id="SignalP"/>
    </source>
</evidence>
<keyword evidence="1" id="KW-0732">Signal</keyword>
<accession>A0ABU5HXD6</accession>
<dbReference type="RefSeq" id="WP_322019863.1">
    <property type="nucleotide sequence ID" value="NZ_JARZAK010000025.1"/>
</dbReference>
<evidence type="ECO:0000313" key="5">
    <source>
        <dbReference type="EMBL" id="MDY7260477.1"/>
    </source>
</evidence>
<keyword evidence="6" id="KW-1185">Reference proteome</keyword>
<comment type="caution">
    <text evidence="5">The sequence shown here is derived from an EMBL/GenBank/DDBJ whole genome shotgun (WGS) entry which is preliminary data.</text>
</comment>
<feature type="signal peptide" evidence="1">
    <location>
        <begin position="1"/>
        <end position="25"/>
    </location>
</feature>
<name>A0ABU5HXD6_9BACE</name>
<feature type="chain" id="PRO_5046197136" evidence="1">
    <location>
        <begin position="26"/>
        <end position="482"/>
    </location>
</feature>
<organism evidence="5 6">
    <name type="scientific">Bacteroides vicugnae</name>
    <dbReference type="NCBI Taxonomy" id="3037989"/>
    <lineage>
        <taxon>Bacteria</taxon>
        <taxon>Pseudomonadati</taxon>
        <taxon>Bacteroidota</taxon>
        <taxon>Bacteroidia</taxon>
        <taxon>Bacteroidales</taxon>
        <taxon>Bacteroidaceae</taxon>
        <taxon>Bacteroides</taxon>
    </lineage>
</organism>
<protein>
    <submittedName>
        <fullName evidence="5">Calcineurin-like phosphoesterase family protein</fullName>
    </submittedName>
</protein>
<dbReference type="InterPro" id="IPR004843">
    <property type="entry name" value="Calcineurin-like_PHP"/>
</dbReference>
<dbReference type="InterPro" id="IPR051918">
    <property type="entry name" value="STPP_CPPED1"/>
</dbReference>
<feature type="domain" description="Calcineurin-like phosphoesterase N-terminal" evidence="4">
    <location>
        <begin position="30"/>
        <end position="105"/>
    </location>
</feature>
<dbReference type="Pfam" id="PF16371">
    <property type="entry name" value="MetallophosN"/>
    <property type="match status" value="1"/>
</dbReference>
<dbReference type="InterPro" id="IPR032288">
    <property type="entry name" value="Metallophos_C"/>
</dbReference>
<dbReference type="InterPro" id="IPR032285">
    <property type="entry name" value="Metallophos_N"/>
</dbReference>
<evidence type="ECO:0000259" key="2">
    <source>
        <dbReference type="Pfam" id="PF00149"/>
    </source>
</evidence>
<sequence length="482" mass="55626">MHCYLKYMKAVSTLIICFFAPALFAQTISGKVSCDGKGIKDVVVTDGIHFAQTNHKGEYIIPMTDNASFVYLSTPAGYLPQREYSMPLFYQPIQTGKVTGYDFELKRNPYDDNTHTFMVHADAQLFKKDNLQPYNQILDDCIDFIETKKGKEIFGIDCGDLVGDKPELYPDYIRSLNRLDIPFYRVIGNHDMTLYGRSHETSYRKFEEIFGPSYYSFNKGKAHYIVLNDVFYLARDYFYAGYIEEKLLSWLEQDLSYIKEGSLVFVAMHIPSRLEVGQIPFEYSNANIAGRVSNAAFLYEILKPYRAHLLTGHTHYNRNLEHSEQLFEHITAAVCGTWWQGTVCLDGTPQGYGVYEVDNDHVTWYFKSAGFPKEYQMRAYAPGSSKEYPDDVIANIWNWDVKWKVEWLENGKVMGEMIRFSMCDPAAEALCADKEKLEFKWISATPNEHMFRATVKDKNAKIEVIATDRFGNIYRANLNNNK</sequence>
<dbReference type="SUPFAM" id="SSF56300">
    <property type="entry name" value="Metallo-dependent phosphatases"/>
    <property type="match status" value="1"/>
</dbReference>
<dbReference type="PANTHER" id="PTHR43143:SF1">
    <property type="entry name" value="SERINE_THREONINE-PROTEIN PHOSPHATASE CPPED1"/>
    <property type="match status" value="1"/>
</dbReference>
<dbReference type="InterPro" id="IPR029052">
    <property type="entry name" value="Metallo-depent_PP-like"/>
</dbReference>
<proteinExistence type="predicted"/>
<dbReference type="Proteomes" id="UP001292913">
    <property type="component" value="Unassembled WGS sequence"/>
</dbReference>
<dbReference type="Pfam" id="PF00149">
    <property type="entry name" value="Metallophos"/>
    <property type="match status" value="1"/>
</dbReference>
<feature type="domain" description="Calcineurin-like phosphoesterase" evidence="2">
    <location>
        <begin position="138"/>
        <end position="316"/>
    </location>
</feature>
<evidence type="ECO:0000259" key="4">
    <source>
        <dbReference type="Pfam" id="PF16371"/>
    </source>
</evidence>
<dbReference type="Pfam" id="PF16370">
    <property type="entry name" value="MetallophosC"/>
    <property type="match status" value="1"/>
</dbReference>
<reference evidence="5 6" key="1">
    <citation type="submission" date="2023-04" db="EMBL/GenBank/DDBJ databases">
        <title>Bacteroides pacosi sp. nov., isolated from the fecal material of an alpaca.</title>
        <authorList>
            <person name="Miller S."/>
            <person name="Hendry M."/>
            <person name="King J."/>
            <person name="Sankaranarayanan K."/>
            <person name="Lawson P.A."/>
        </authorList>
    </citation>
    <scope>NUCLEOTIDE SEQUENCE [LARGE SCALE GENOMIC DNA]</scope>
    <source>
        <strain evidence="5 6">A2-P53</strain>
    </source>
</reference>
<dbReference type="EMBL" id="JARZAK010000025">
    <property type="protein sequence ID" value="MDY7260477.1"/>
    <property type="molecule type" value="Genomic_DNA"/>
</dbReference>
<dbReference type="PANTHER" id="PTHR43143">
    <property type="entry name" value="METALLOPHOSPHOESTERASE, CALCINEURIN SUPERFAMILY"/>
    <property type="match status" value="1"/>
</dbReference>
<gene>
    <name evidence="5" type="ORF">QHG74_22435</name>
</gene>